<dbReference type="Proteomes" id="UP000053259">
    <property type="component" value="Unassembled WGS sequence"/>
</dbReference>
<dbReference type="InterPro" id="IPR047182">
    <property type="entry name" value="MRM1"/>
</dbReference>
<dbReference type="InterPro" id="IPR029028">
    <property type="entry name" value="Alpha/beta_knot_MTases"/>
</dbReference>
<feature type="compositionally biased region" description="Polar residues" evidence="7">
    <location>
        <begin position="58"/>
        <end position="74"/>
    </location>
</feature>
<dbReference type="SUPFAM" id="SSF55315">
    <property type="entry name" value="L30e-like"/>
    <property type="match status" value="1"/>
</dbReference>
<dbReference type="Pfam" id="PF00588">
    <property type="entry name" value="SpoU_methylase"/>
    <property type="match status" value="1"/>
</dbReference>
<dbReference type="Pfam" id="PF08032">
    <property type="entry name" value="SpoU_sub_bind"/>
    <property type="match status" value="1"/>
</dbReference>
<keyword evidence="10" id="KW-1185">Reference proteome</keyword>
<dbReference type="GeneID" id="27315509"/>
<evidence type="ECO:0000256" key="4">
    <source>
        <dbReference type="ARBA" id="ARBA00022946"/>
    </source>
</evidence>
<evidence type="ECO:0000259" key="8">
    <source>
        <dbReference type="SMART" id="SM00967"/>
    </source>
</evidence>
<evidence type="ECO:0000256" key="1">
    <source>
        <dbReference type="ARBA" id="ARBA00004173"/>
    </source>
</evidence>
<proteinExistence type="predicted"/>
<gene>
    <name evidence="9" type="ORF">PV09_07536</name>
</gene>
<dbReference type="Gene3D" id="3.40.1280.10">
    <property type="match status" value="1"/>
</dbReference>
<protein>
    <recommendedName>
        <fullName evidence="6">rRNA methyltransferase 1, mitochondrial</fullName>
    </recommendedName>
</protein>
<sequence length="501" mass="54980">MSIANCNGTRVAFLSLKPTNQTLRYPVHHQRRWKAFGSALHDGLRRDAQQRERKLTQGRWSSRTSSDTLKNSSWSDREASFPRVHSRTTQGKKDSRREERGRRSEGSRQDFESGTSASSYPLSVPYTTASSEFLYGYNTVYAALRARKRTCYKLYIHSRGASRDEDSKQKVTLRNLARQAKVSIVEGSSLDVRLLDKMSDGRPHNGVILEASPLPIFPLTSLMPQDFNTPSLSTFGIQTKTGKIQRFRHSNPQPTVLFIDSVLDAGNLGAILRTSYFLGMDAVILTPHCAPLNAVALKASAGAAEALNLFRSENPAGLLEDSAKSGWRSVCASTPGDSKSRNVMTFEMSERGVRYSFVEQALRAGEGVDEFLARGPVIIIAGGEGRGLRKFITEKASGFVEILPQDPAAIETVGLDSLNVSVAVAMVSQEVMTRMRVGSGTVLHSRPLEKTQGLQEASSVGVNLDEKGDLGFSTGPSPRVQANINEIEEGPSEVERRNELL</sequence>
<dbReference type="FunCoup" id="A0A0D2APH3">
    <property type="interactions" value="216"/>
</dbReference>
<keyword evidence="5" id="KW-0496">Mitochondrion</keyword>
<evidence type="ECO:0000256" key="3">
    <source>
        <dbReference type="ARBA" id="ARBA00022679"/>
    </source>
</evidence>
<keyword evidence="4" id="KW-0809">Transit peptide</keyword>
<evidence type="ECO:0000313" key="10">
    <source>
        <dbReference type="Proteomes" id="UP000053259"/>
    </source>
</evidence>
<reference evidence="9 10" key="1">
    <citation type="submission" date="2015-01" db="EMBL/GenBank/DDBJ databases">
        <title>The Genome Sequence of Ochroconis gallopava CBS43764.</title>
        <authorList>
            <consortium name="The Broad Institute Genomics Platform"/>
            <person name="Cuomo C."/>
            <person name="de Hoog S."/>
            <person name="Gorbushina A."/>
            <person name="Stielow B."/>
            <person name="Teixiera M."/>
            <person name="Abouelleil A."/>
            <person name="Chapman S.B."/>
            <person name="Priest M."/>
            <person name="Young S.K."/>
            <person name="Wortman J."/>
            <person name="Nusbaum C."/>
            <person name="Birren B."/>
        </authorList>
    </citation>
    <scope>NUCLEOTIDE SEQUENCE [LARGE SCALE GENOMIC DNA]</scope>
    <source>
        <strain evidence="9 10">CBS 43764</strain>
    </source>
</reference>
<dbReference type="SMART" id="SM00967">
    <property type="entry name" value="SpoU_sub_bind"/>
    <property type="match status" value="1"/>
</dbReference>
<dbReference type="InterPro" id="IPR029026">
    <property type="entry name" value="tRNA_m1G_MTases_N"/>
</dbReference>
<dbReference type="VEuPathDB" id="FungiDB:PV09_07536"/>
<evidence type="ECO:0000256" key="5">
    <source>
        <dbReference type="ARBA" id="ARBA00023128"/>
    </source>
</evidence>
<dbReference type="EMBL" id="KN847558">
    <property type="protein sequence ID" value="KIW01019.1"/>
    <property type="molecule type" value="Genomic_DNA"/>
</dbReference>
<feature type="compositionally biased region" description="Basic and acidic residues" evidence="7">
    <location>
        <begin position="43"/>
        <end position="55"/>
    </location>
</feature>
<evidence type="ECO:0000256" key="7">
    <source>
        <dbReference type="SAM" id="MobiDB-lite"/>
    </source>
</evidence>
<dbReference type="GO" id="GO:0005739">
    <property type="term" value="C:mitochondrion"/>
    <property type="evidence" value="ECO:0007669"/>
    <property type="project" value="UniProtKB-SubCell"/>
</dbReference>
<dbReference type="PANTHER" id="PTHR46103:SF1">
    <property type="entry name" value="RRNA METHYLTRANSFERASE 1, MITOCHONDRIAL"/>
    <property type="match status" value="1"/>
</dbReference>
<comment type="subcellular location">
    <subcellularLocation>
        <location evidence="1">Mitochondrion</location>
    </subcellularLocation>
</comment>
<dbReference type="GO" id="GO:0016435">
    <property type="term" value="F:rRNA (guanine) methyltransferase activity"/>
    <property type="evidence" value="ECO:0007669"/>
    <property type="project" value="TreeGrafter"/>
</dbReference>
<dbReference type="RefSeq" id="XP_016210888.1">
    <property type="nucleotide sequence ID" value="XM_016361313.1"/>
</dbReference>
<organism evidence="9 10">
    <name type="scientific">Verruconis gallopava</name>
    <dbReference type="NCBI Taxonomy" id="253628"/>
    <lineage>
        <taxon>Eukaryota</taxon>
        <taxon>Fungi</taxon>
        <taxon>Dikarya</taxon>
        <taxon>Ascomycota</taxon>
        <taxon>Pezizomycotina</taxon>
        <taxon>Dothideomycetes</taxon>
        <taxon>Pleosporomycetidae</taxon>
        <taxon>Venturiales</taxon>
        <taxon>Sympoventuriaceae</taxon>
        <taxon>Verruconis</taxon>
    </lineage>
</organism>
<dbReference type="GO" id="GO:0003723">
    <property type="term" value="F:RNA binding"/>
    <property type="evidence" value="ECO:0007669"/>
    <property type="project" value="InterPro"/>
</dbReference>
<dbReference type="HOGENOM" id="CLU_544231_0_0_1"/>
<dbReference type="SUPFAM" id="SSF75217">
    <property type="entry name" value="alpha/beta knot"/>
    <property type="match status" value="1"/>
</dbReference>
<feature type="domain" description="RNA 2-O ribose methyltransferase substrate binding" evidence="8">
    <location>
        <begin position="133"/>
        <end position="217"/>
    </location>
</feature>
<evidence type="ECO:0000313" key="9">
    <source>
        <dbReference type="EMBL" id="KIW01019.1"/>
    </source>
</evidence>
<keyword evidence="2" id="KW-0489">Methyltransferase</keyword>
<evidence type="ECO:0000256" key="2">
    <source>
        <dbReference type="ARBA" id="ARBA00022603"/>
    </source>
</evidence>
<dbReference type="InParanoid" id="A0A0D2APH3"/>
<dbReference type="InterPro" id="IPR001537">
    <property type="entry name" value="SpoU_MeTrfase"/>
</dbReference>
<feature type="region of interest" description="Disordered" evidence="7">
    <location>
        <begin position="43"/>
        <end position="118"/>
    </location>
</feature>
<feature type="compositionally biased region" description="Basic and acidic residues" evidence="7">
    <location>
        <begin position="91"/>
        <end position="111"/>
    </location>
</feature>
<name>A0A0D2APH3_9PEZI</name>
<dbReference type="InterPro" id="IPR013123">
    <property type="entry name" value="SpoU_subst-bd"/>
</dbReference>
<dbReference type="AlphaFoldDB" id="A0A0D2APH3"/>
<dbReference type="STRING" id="253628.A0A0D2APH3"/>
<evidence type="ECO:0000256" key="6">
    <source>
        <dbReference type="ARBA" id="ARBA00034881"/>
    </source>
</evidence>
<dbReference type="OrthoDB" id="270651at2759"/>
<dbReference type="Gene3D" id="3.30.1330.30">
    <property type="match status" value="1"/>
</dbReference>
<dbReference type="InterPro" id="IPR029064">
    <property type="entry name" value="Ribosomal_eL30-like_sf"/>
</dbReference>
<accession>A0A0D2APH3</accession>
<dbReference type="PANTHER" id="PTHR46103">
    <property type="entry name" value="RRNA METHYLTRANSFERASE 1, MITOCHONDRIAL"/>
    <property type="match status" value="1"/>
</dbReference>
<keyword evidence="3" id="KW-0808">Transferase</keyword>